<dbReference type="GO" id="GO:0005829">
    <property type="term" value="C:cytosol"/>
    <property type="evidence" value="ECO:0007669"/>
    <property type="project" value="TreeGrafter"/>
</dbReference>
<dbReference type="AlphaFoldDB" id="A0A9X2YJS9"/>
<evidence type="ECO:0000256" key="1">
    <source>
        <dbReference type="ARBA" id="ARBA00023015"/>
    </source>
</evidence>
<evidence type="ECO:0000313" key="5">
    <source>
        <dbReference type="EMBL" id="MCV7169228.1"/>
    </source>
</evidence>
<organism evidence="5 6">
    <name type="scientific">[Mycobacterium] manitobense</name>
    <dbReference type="NCBI Taxonomy" id="190147"/>
    <lineage>
        <taxon>Bacteria</taxon>
        <taxon>Bacillati</taxon>
        <taxon>Actinomycetota</taxon>
        <taxon>Actinomycetes</taxon>
        <taxon>Mycobacteriales</taxon>
        <taxon>Mycobacteriaceae</taxon>
        <taxon>Mycolicibacterium</taxon>
    </lineage>
</organism>
<keyword evidence="3" id="KW-0804">Transcription</keyword>
<keyword evidence="6" id="KW-1185">Reference proteome</keyword>
<evidence type="ECO:0000259" key="4">
    <source>
        <dbReference type="PROSITE" id="PS01124"/>
    </source>
</evidence>
<dbReference type="Pfam" id="PF12833">
    <property type="entry name" value="HTH_18"/>
    <property type="match status" value="1"/>
</dbReference>
<keyword evidence="1" id="KW-0805">Transcription regulation</keyword>
<dbReference type="PANTHER" id="PTHR47894">
    <property type="entry name" value="HTH-TYPE TRANSCRIPTIONAL REGULATOR GADX"/>
    <property type="match status" value="1"/>
</dbReference>
<dbReference type="GO" id="GO:0003700">
    <property type="term" value="F:DNA-binding transcription factor activity"/>
    <property type="evidence" value="ECO:0007669"/>
    <property type="project" value="InterPro"/>
</dbReference>
<evidence type="ECO:0000313" key="6">
    <source>
        <dbReference type="Proteomes" id="UP001140293"/>
    </source>
</evidence>
<dbReference type="SUPFAM" id="SSF46689">
    <property type="entry name" value="Homeodomain-like"/>
    <property type="match status" value="1"/>
</dbReference>
<dbReference type="Proteomes" id="UP001140293">
    <property type="component" value="Unassembled WGS sequence"/>
</dbReference>
<evidence type="ECO:0000256" key="2">
    <source>
        <dbReference type="ARBA" id="ARBA00023125"/>
    </source>
</evidence>
<name>A0A9X2YJS9_9MYCO</name>
<dbReference type="PANTHER" id="PTHR47894:SF1">
    <property type="entry name" value="HTH-TYPE TRANSCRIPTIONAL REGULATOR VQSM"/>
    <property type="match status" value="1"/>
</dbReference>
<dbReference type="PROSITE" id="PS01124">
    <property type="entry name" value="HTH_ARAC_FAMILY_2"/>
    <property type="match status" value="1"/>
</dbReference>
<sequence length="333" mass="36252">MSTLVAPFRLSLPFVRVLLADLGVRAADLLDAAGLPGDLLGREDAALTPPQYYALFDALDHLVGDRELATTIAGTLSPEVFDPPIFAAMCSPNLQVAAERIAVHKRLLGPIRLRIEADADGVSLEFCWPAGNAPPAVLPAVEVAFFAALARIGTRTRVVPARVVLPQPPRNLAAVEDWLRTRVERGETTLIRFSRLDASRPFLTANAGMWEFFEPELRRRLDDLAADAALGTKVRAILVELLPAGAGTTHGVARHLGISTRTLQRRLGEEGTTFQEILAEVREDLARHYLTQSALSLTEIAFLLGYDDPNSFHRAFSRRTGRTPLGVRVTATG</sequence>
<dbReference type="InterPro" id="IPR032687">
    <property type="entry name" value="AraC-type_N"/>
</dbReference>
<dbReference type="InterPro" id="IPR009057">
    <property type="entry name" value="Homeodomain-like_sf"/>
</dbReference>
<reference evidence="5" key="2">
    <citation type="journal article" date="2022" name="BMC Genomics">
        <title>Comparative genome analysis of mycobacteria focusing on tRNA and non-coding RNA.</title>
        <authorList>
            <person name="Behra P.R.K."/>
            <person name="Pettersson B.M.F."/>
            <person name="Ramesh M."/>
            <person name="Das S."/>
            <person name="Dasgupta S."/>
            <person name="Kirsebom L.A."/>
        </authorList>
    </citation>
    <scope>NUCLEOTIDE SEQUENCE</scope>
    <source>
        <strain evidence="5">DSM 44615</strain>
    </source>
</reference>
<keyword evidence="2" id="KW-0238">DNA-binding</keyword>
<feature type="domain" description="HTH araC/xylS-type" evidence="4">
    <location>
        <begin position="232"/>
        <end position="330"/>
    </location>
</feature>
<dbReference type="GO" id="GO:0000976">
    <property type="term" value="F:transcription cis-regulatory region binding"/>
    <property type="evidence" value="ECO:0007669"/>
    <property type="project" value="TreeGrafter"/>
</dbReference>
<comment type="caution">
    <text evidence="5">The sequence shown here is derived from an EMBL/GenBank/DDBJ whole genome shotgun (WGS) entry which is preliminary data.</text>
</comment>
<dbReference type="EMBL" id="JACKSJ010000037">
    <property type="protein sequence ID" value="MCV7169228.1"/>
    <property type="molecule type" value="Genomic_DNA"/>
</dbReference>
<evidence type="ECO:0000256" key="3">
    <source>
        <dbReference type="ARBA" id="ARBA00023163"/>
    </source>
</evidence>
<dbReference type="RefSeq" id="WP_264011416.1">
    <property type="nucleotide sequence ID" value="NZ_JACKSJ010000037.1"/>
</dbReference>
<dbReference type="Pfam" id="PF12625">
    <property type="entry name" value="Arabinose_bd"/>
    <property type="match status" value="1"/>
</dbReference>
<reference evidence="5" key="1">
    <citation type="submission" date="2020-07" db="EMBL/GenBank/DDBJ databases">
        <authorList>
            <person name="Pettersson B.M.F."/>
            <person name="Behra P.R.K."/>
            <person name="Ramesh M."/>
            <person name="Das S."/>
            <person name="Dasgupta S."/>
            <person name="Kirsebom L.A."/>
        </authorList>
    </citation>
    <scope>NUCLEOTIDE SEQUENCE</scope>
    <source>
        <strain evidence="5">DSM 44615</strain>
    </source>
</reference>
<protein>
    <submittedName>
        <fullName evidence="5">AraC family transcriptional regulator ligand-binding domain-containing protein</fullName>
    </submittedName>
</protein>
<proteinExistence type="predicted"/>
<accession>A0A9X2YJS9</accession>
<dbReference type="SMART" id="SM00342">
    <property type="entry name" value="HTH_ARAC"/>
    <property type="match status" value="1"/>
</dbReference>
<gene>
    <name evidence="5" type="ORF">H7I41_04725</name>
</gene>
<dbReference type="InterPro" id="IPR018060">
    <property type="entry name" value="HTH_AraC"/>
</dbReference>
<dbReference type="Gene3D" id="1.10.10.60">
    <property type="entry name" value="Homeodomain-like"/>
    <property type="match status" value="1"/>
</dbReference>